<organism evidence="2">
    <name type="scientific">Cuerna arida</name>
    <dbReference type="NCBI Taxonomy" id="1464854"/>
    <lineage>
        <taxon>Eukaryota</taxon>
        <taxon>Metazoa</taxon>
        <taxon>Ecdysozoa</taxon>
        <taxon>Arthropoda</taxon>
        <taxon>Hexapoda</taxon>
        <taxon>Insecta</taxon>
        <taxon>Pterygota</taxon>
        <taxon>Neoptera</taxon>
        <taxon>Paraneoptera</taxon>
        <taxon>Hemiptera</taxon>
        <taxon>Auchenorrhyncha</taxon>
        <taxon>Membracoidea</taxon>
        <taxon>Cicadellidae</taxon>
        <taxon>Cicadellinae</taxon>
        <taxon>Proconiini</taxon>
        <taxon>Cuerna</taxon>
    </lineage>
</organism>
<evidence type="ECO:0000313" key="2">
    <source>
        <dbReference type="EMBL" id="JAS38666.1"/>
    </source>
</evidence>
<dbReference type="InterPro" id="IPR013653">
    <property type="entry name" value="GCN5-like_dom"/>
</dbReference>
<dbReference type="AlphaFoldDB" id="A0A1B6EL81"/>
<reference evidence="2" key="1">
    <citation type="submission" date="2015-11" db="EMBL/GenBank/DDBJ databases">
        <title>De novo transcriptome assembly of four potential Pierce s Disease insect vectors from Arizona vineyards.</title>
        <authorList>
            <person name="Tassone E.E."/>
        </authorList>
    </citation>
    <scope>NUCLEOTIDE SEQUENCE</scope>
</reference>
<dbReference type="GO" id="GO:0016747">
    <property type="term" value="F:acyltransferase activity, transferring groups other than amino-acyl groups"/>
    <property type="evidence" value="ECO:0007669"/>
    <property type="project" value="InterPro"/>
</dbReference>
<dbReference type="CDD" id="cd04301">
    <property type="entry name" value="NAT_SF"/>
    <property type="match status" value="1"/>
</dbReference>
<dbReference type="InterPro" id="IPR016181">
    <property type="entry name" value="Acyl_CoA_acyltransferase"/>
</dbReference>
<sequence length="286" mass="33576">MEDEIFQEVKEENFSKVLEVLKRDWPKHFMLYQTIKVFEEYKKAGTKWKYNLYVYGDLETGTYLQRIFAEYPNRKMNIFYVYTTNPDLTELKKGLLETTIIPWNSHEYMFEMTPNSVLDVIQEVLANKNAICGPKNNKLFIYPPQKDLQMNPLPEDVYVDKLDISHAAEVNRNWPHRHSASELILGEHIQRNFGLGVFRRSDKKLLSSVLSNHTGVLSVMYTDPDFRGKGYAIIVVQHMIQECRKRGRLPFCAVLLNNKASQNMFLKVGFEPFTLVDYIYPSNYFS</sequence>
<dbReference type="InterPro" id="IPR053225">
    <property type="entry name" value="Acyl-CoA_N-acyltransferase"/>
</dbReference>
<dbReference type="Pfam" id="PF08445">
    <property type="entry name" value="FR47"/>
    <property type="match status" value="1"/>
</dbReference>
<dbReference type="PROSITE" id="PS51186">
    <property type="entry name" value="GNAT"/>
    <property type="match status" value="1"/>
</dbReference>
<dbReference type="EMBL" id="GECZ01031103">
    <property type="protein sequence ID" value="JAS38666.1"/>
    <property type="molecule type" value="Transcribed_RNA"/>
</dbReference>
<evidence type="ECO:0000259" key="1">
    <source>
        <dbReference type="PROSITE" id="PS51186"/>
    </source>
</evidence>
<feature type="domain" description="N-acetyltransferase" evidence="1">
    <location>
        <begin position="137"/>
        <end position="286"/>
    </location>
</feature>
<protein>
    <recommendedName>
        <fullName evidence="1">N-acetyltransferase domain-containing protein</fullName>
    </recommendedName>
</protein>
<dbReference type="SUPFAM" id="SSF55729">
    <property type="entry name" value="Acyl-CoA N-acyltransferases (Nat)"/>
    <property type="match status" value="1"/>
</dbReference>
<gene>
    <name evidence="2" type="ORF">g.22930</name>
</gene>
<name>A0A1B6EL81_9HEMI</name>
<dbReference type="PANTHER" id="PTHR20958">
    <property type="entry name" value="GLYCINE N-ACYLTRANSFERASE-LIKE PROTEIN"/>
    <property type="match status" value="1"/>
</dbReference>
<dbReference type="InterPro" id="IPR000182">
    <property type="entry name" value="GNAT_dom"/>
</dbReference>
<dbReference type="PANTHER" id="PTHR20958:SF6">
    <property type="entry name" value="GLYCINE N-ACYLTRANSFERASE-LIKE PROTEIN"/>
    <property type="match status" value="1"/>
</dbReference>
<dbReference type="Gene3D" id="3.40.630.30">
    <property type="match status" value="2"/>
</dbReference>
<accession>A0A1B6EL81</accession>
<proteinExistence type="predicted"/>